<dbReference type="PANTHER" id="PTHR14091">
    <property type="entry name" value="PERIODIC TRYPTOPHAN PROTEIN 1"/>
    <property type="match status" value="1"/>
</dbReference>
<dbReference type="Proteomes" id="UP000837801">
    <property type="component" value="Unassembled WGS sequence"/>
</dbReference>
<dbReference type="OrthoDB" id="270624at2759"/>
<accession>A0A9P0VW87</accession>
<evidence type="ECO:0000313" key="2">
    <source>
        <dbReference type="Proteomes" id="UP000837801"/>
    </source>
</evidence>
<dbReference type="GO" id="GO:0005634">
    <property type="term" value="C:nucleus"/>
    <property type="evidence" value="ECO:0007669"/>
    <property type="project" value="TreeGrafter"/>
</dbReference>
<dbReference type="InterPro" id="IPR044285">
    <property type="entry name" value="PWP1"/>
</dbReference>
<protein>
    <submittedName>
        <fullName evidence="1">Uncharacterized protein</fullName>
    </submittedName>
</protein>
<dbReference type="EMBL" id="CAKXYY010000002">
    <property type="protein sequence ID" value="CAH2350986.1"/>
    <property type="molecule type" value="Genomic_DNA"/>
</dbReference>
<proteinExistence type="predicted"/>
<comment type="caution">
    <text evidence="1">The sequence shown here is derived from an EMBL/GenBank/DDBJ whole genome shotgun (WGS) entry which is preliminary data.</text>
</comment>
<dbReference type="GO" id="GO:0006364">
    <property type="term" value="P:rRNA processing"/>
    <property type="evidence" value="ECO:0007669"/>
    <property type="project" value="InterPro"/>
</dbReference>
<dbReference type="PANTHER" id="PTHR14091:SF0">
    <property type="entry name" value="PERIODIC TRYPTOPHAN PROTEIN 1 HOMOLOG"/>
    <property type="match status" value="1"/>
</dbReference>
<evidence type="ECO:0000313" key="1">
    <source>
        <dbReference type="EMBL" id="CAH2350986.1"/>
    </source>
</evidence>
<name>A0A9P0VW87_9ASCO</name>
<dbReference type="AlphaFoldDB" id="A0A9P0VW87"/>
<sequence length="112" mass="12899">MEQSVLYSRCTHIYSLSQKLCTYFVAKVDQYLSLPTEEDDKEEKLESQIYPTDNLALATRTEDDISYLDVYVYDDGAGAPEGVDEEEEDKFDADVAKGLVREFNLYVHHDIM</sequence>
<keyword evidence="2" id="KW-1185">Reference proteome</keyword>
<reference evidence="1" key="1">
    <citation type="submission" date="2022-03" db="EMBL/GenBank/DDBJ databases">
        <authorList>
            <person name="Legras J.-L."/>
            <person name="Devillers H."/>
            <person name="Grondin C."/>
        </authorList>
    </citation>
    <scope>NUCLEOTIDE SEQUENCE</scope>
    <source>
        <strain evidence="1">CLIB 1423</strain>
    </source>
</reference>
<gene>
    <name evidence="1" type="ORF">CLIB1423_02S09692</name>
</gene>
<organism evidence="1 2">
    <name type="scientific">[Candida] railenensis</name>
    <dbReference type="NCBI Taxonomy" id="45579"/>
    <lineage>
        <taxon>Eukaryota</taxon>
        <taxon>Fungi</taxon>
        <taxon>Dikarya</taxon>
        <taxon>Ascomycota</taxon>
        <taxon>Saccharomycotina</taxon>
        <taxon>Pichiomycetes</taxon>
        <taxon>Debaryomycetaceae</taxon>
        <taxon>Kurtzmaniella</taxon>
    </lineage>
</organism>